<feature type="compositionally biased region" description="Basic and acidic residues" evidence="1">
    <location>
        <begin position="66"/>
        <end position="85"/>
    </location>
</feature>
<dbReference type="EMBL" id="AP009044">
    <property type="protein sequence ID" value="BAF55721.1"/>
    <property type="molecule type" value="Genomic_DNA"/>
</dbReference>
<feature type="region of interest" description="Disordered" evidence="1">
    <location>
        <begin position="51"/>
        <end position="90"/>
    </location>
</feature>
<name>A0AB72VE21_CORGB</name>
<evidence type="ECO:0000256" key="1">
    <source>
        <dbReference type="SAM" id="MobiDB-lite"/>
    </source>
</evidence>
<reference evidence="2" key="1">
    <citation type="journal article" date="2007" name="Microbiology">
        <title>Comparative analysis of the Corynebacterium glutamicum group and complete genome sequence of strain R.</title>
        <authorList>
            <person name="Yukawa H."/>
            <person name="Omumasaba C.A."/>
            <person name="Nonaka H."/>
            <person name="Kos P."/>
            <person name="Okai N."/>
            <person name="Suzuki N."/>
            <person name="Suda M."/>
            <person name="Tsuge Y."/>
            <person name="Watanabe J."/>
            <person name="Ikeda Y."/>
            <person name="Vertes A.A."/>
            <person name="Inui M."/>
        </authorList>
    </citation>
    <scope>NUCLEOTIDE SEQUENCE</scope>
    <source>
        <strain evidence="2">R</strain>
    </source>
</reference>
<accession>A0AB72VE21</accession>
<evidence type="ECO:0000313" key="2">
    <source>
        <dbReference type="EMBL" id="BAF55721.1"/>
    </source>
</evidence>
<gene>
    <name evidence="2" type="ordered locus">cgR_2705</name>
</gene>
<dbReference type="Proteomes" id="UP000006698">
    <property type="component" value="Chromosome"/>
</dbReference>
<dbReference type="AlphaFoldDB" id="A0AB72VE21"/>
<protein>
    <submittedName>
        <fullName evidence="2">Uncharacterized protein</fullName>
    </submittedName>
</protein>
<organism evidence="2">
    <name type="scientific">Corynebacterium glutamicum (strain R)</name>
    <dbReference type="NCBI Taxonomy" id="340322"/>
    <lineage>
        <taxon>Bacteria</taxon>
        <taxon>Bacillati</taxon>
        <taxon>Actinomycetota</taxon>
        <taxon>Actinomycetes</taxon>
        <taxon>Mycobacteriales</taxon>
        <taxon>Corynebacteriaceae</taxon>
        <taxon>Corynebacterium</taxon>
    </lineage>
</organism>
<dbReference type="KEGG" id="cgt:cgR_2705"/>
<proteinExistence type="predicted"/>
<sequence>MGRDGPPGPRSPSNCLNCFSAFEKSPPDLFEAGTFAFHLARPIHHINQHCHCQSGDHKTKRNQRIGIHDADVHPGENSKQEDNERLNNGPSLKIFFHGNHLFLNAQNQALSPELQLPHPNSISFRLKVT</sequence>